<dbReference type="GO" id="GO:0006405">
    <property type="term" value="P:RNA export from nucleus"/>
    <property type="evidence" value="ECO:0007669"/>
    <property type="project" value="TreeGrafter"/>
</dbReference>
<dbReference type="GO" id="GO:0017056">
    <property type="term" value="F:structural constituent of nuclear pore"/>
    <property type="evidence" value="ECO:0007669"/>
    <property type="project" value="InterPro"/>
</dbReference>
<feature type="region of interest" description="Disordered" evidence="5">
    <location>
        <begin position="762"/>
        <end position="786"/>
    </location>
</feature>
<keyword evidence="4" id="KW-0539">Nucleus</keyword>
<dbReference type="FunFam" id="1.25.40.440:FF:000001">
    <property type="entry name" value="Nuclear pore complex subunit"/>
    <property type="match status" value="1"/>
</dbReference>
<evidence type="ECO:0000256" key="4">
    <source>
        <dbReference type="ARBA" id="ARBA00023242"/>
    </source>
</evidence>
<dbReference type="Pfam" id="PF03177">
    <property type="entry name" value="Nucleoporin_C"/>
    <property type="match status" value="1"/>
</dbReference>
<dbReference type="Gene3D" id="1.25.40.440">
    <property type="entry name" value="Nucleoporin, helical domain, central subdomain"/>
    <property type="match status" value="1"/>
</dbReference>
<evidence type="ECO:0000256" key="5">
    <source>
        <dbReference type="SAM" id="MobiDB-lite"/>
    </source>
</evidence>
<dbReference type="Gene3D" id="1.25.40.450">
    <property type="entry name" value="Nucleoporin, helical domain, N-terminal subdomain"/>
    <property type="match status" value="1"/>
</dbReference>
<dbReference type="Pfam" id="PF08801">
    <property type="entry name" value="Nucleoporin_N"/>
    <property type="match status" value="1"/>
</dbReference>
<accession>A0AA36BGE4</accession>
<dbReference type="InterPro" id="IPR042538">
    <property type="entry name" value="Nucleoporin_Nup155_C_3"/>
</dbReference>
<feature type="domain" description="Nucleoporin Nup133/Nup155-like C-terminal" evidence="6">
    <location>
        <begin position="691"/>
        <end position="1390"/>
    </location>
</feature>
<feature type="region of interest" description="Disordered" evidence="5">
    <location>
        <begin position="634"/>
        <end position="671"/>
    </location>
</feature>
<dbReference type="GO" id="GO:0000972">
    <property type="term" value="P:transcription-dependent tethering of RNA polymerase II gene DNA at nuclear periphery"/>
    <property type="evidence" value="ECO:0007669"/>
    <property type="project" value="TreeGrafter"/>
</dbReference>
<dbReference type="Gene3D" id="1.20.120.1880">
    <property type="entry name" value="Nucleoporin, helical C-terminal domain"/>
    <property type="match status" value="1"/>
</dbReference>
<dbReference type="PANTHER" id="PTHR10350:SF6">
    <property type="entry name" value="NUCLEAR PORE COMPLEX PROTEIN NUP155"/>
    <property type="match status" value="1"/>
</dbReference>
<dbReference type="GO" id="GO:0044611">
    <property type="term" value="C:nuclear pore inner ring"/>
    <property type="evidence" value="ECO:0007669"/>
    <property type="project" value="TreeGrafter"/>
</dbReference>
<protein>
    <submittedName>
        <fullName evidence="8">Pore complex Nup155</fullName>
    </submittedName>
</protein>
<keyword evidence="9" id="KW-1185">Reference proteome</keyword>
<dbReference type="Proteomes" id="UP001162480">
    <property type="component" value="Chromosome 14"/>
</dbReference>
<dbReference type="GO" id="GO:0036228">
    <property type="term" value="P:protein localization to nuclear inner membrane"/>
    <property type="evidence" value="ECO:0007669"/>
    <property type="project" value="TreeGrafter"/>
</dbReference>
<feature type="domain" description="Nucleoporin Nup133/Nup155-like N-terminal" evidence="7">
    <location>
        <begin position="92"/>
        <end position="514"/>
    </location>
</feature>
<feature type="region of interest" description="Disordered" evidence="5">
    <location>
        <begin position="1020"/>
        <end position="1040"/>
    </location>
</feature>
<reference evidence="8" key="1">
    <citation type="submission" date="2023-08" db="EMBL/GenBank/DDBJ databases">
        <authorList>
            <person name="Alioto T."/>
            <person name="Alioto T."/>
            <person name="Gomez Garrido J."/>
        </authorList>
    </citation>
    <scope>NUCLEOTIDE SEQUENCE</scope>
</reference>
<dbReference type="InterPro" id="IPR004870">
    <property type="entry name" value="Nucleoporin_Nup155"/>
</dbReference>
<comment type="similarity">
    <text evidence="2">Belongs to the non-repetitive/WGA-negative nucleoporin family.</text>
</comment>
<evidence type="ECO:0000259" key="7">
    <source>
        <dbReference type="Pfam" id="PF08801"/>
    </source>
</evidence>
<keyword evidence="3" id="KW-0813">Transport</keyword>
<evidence type="ECO:0000313" key="9">
    <source>
        <dbReference type="Proteomes" id="UP001162480"/>
    </source>
</evidence>
<dbReference type="InterPro" id="IPR042533">
    <property type="entry name" value="Nucleoporin_Nup155_C_1"/>
</dbReference>
<dbReference type="GO" id="GO:0006606">
    <property type="term" value="P:protein import into nucleus"/>
    <property type="evidence" value="ECO:0007669"/>
    <property type="project" value="TreeGrafter"/>
</dbReference>
<comment type="subcellular location">
    <subcellularLocation>
        <location evidence="1">Nucleus</location>
    </subcellularLocation>
</comment>
<dbReference type="SUPFAM" id="SSF50978">
    <property type="entry name" value="WD40 repeat-like"/>
    <property type="match status" value="1"/>
</dbReference>
<name>A0AA36BGE4_OCTVU</name>
<dbReference type="EMBL" id="OX597827">
    <property type="protein sequence ID" value="CAI9733182.1"/>
    <property type="molecule type" value="Genomic_DNA"/>
</dbReference>
<dbReference type="Gene3D" id="1.20.58.1780">
    <property type="match status" value="1"/>
</dbReference>
<evidence type="ECO:0000256" key="2">
    <source>
        <dbReference type="ARBA" id="ARBA00007373"/>
    </source>
</evidence>
<dbReference type="PANTHER" id="PTHR10350">
    <property type="entry name" value="NUCLEAR PORE COMPLEX PROTEIN NUP155"/>
    <property type="match status" value="1"/>
</dbReference>
<evidence type="ECO:0000313" key="8">
    <source>
        <dbReference type="EMBL" id="CAI9733182.1"/>
    </source>
</evidence>
<gene>
    <name evidence="8" type="ORF">OCTVUL_1B003478</name>
</gene>
<evidence type="ECO:0000256" key="3">
    <source>
        <dbReference type="ARBA" id="ARBA00022448"/>
    </source>
</evidence>
<feature type="compositionally biased region" description="Low complexity" evidence="5">
    <location>
        <begin position="655"/>
        <end position="668"/>
    </location>
</feature>
<dbReference type="InterPro" id="IPR042537">
    <property type="entry name" value="Nucleoporin_Nup155_C_2"/>
</dbReference>
<evidence type="ECO:0000256" key="1">
    <source>
        <dbReference type="ARBA" id="ARBA00004123"/>
    </source>
</evidence>
<dbReference type="InterPro" id="IPR036322">
    <property type="entry name" value="WD40_repeat_dom_sf"/>
</dbReference>
<proteinExistence type="inferred from homology"/>
<organism evidence="8 9">
    <name type="scientific">Octopus vulgaris</name>
    <name type="common">Common octopus</name>
    <dbReference type="NCBI Taxonomy" id="6645"/>
    <lineage>
        <taxon>Eukaryota</taxon>
        <taxon>Metazoa</taxon>
        <taxon>Spiralia</taxon>
        <taxon>Lophotrochozoa</taxon>
        <taxon>Mollusca</taxon>
        <taxon>Cephalopoda</taxon>
        <taxon>Coleoidea</taxon>
        <taxon>Octopodiformes</taxon>
        <taxon>Octopoda</taxon>
        <taxon>Incirrata</taxon>
        <taxon>Octopodidae</taxon>
        <taxon>Octopus</taxon>
    </lineage>
</organism>
<sequence length="1416" mass="159250">MSHLMSPVSLSSGSVGMNMVSPLVVVSQKDSLECSVMQIDTHIQEDDKFQDLSYLLHVPADNSPSVSGLHDYDYPTFLNGRVDIEIFADIGDMKKVPLPPELVEHFGHMQCQCSMGLFPEIERAWLAIDSDIYIWRYEDGQDVAYYDGVDETILCAALVPPKPDVFQSSIRYILVLATTVEIVLLGVRFTDCPPGALESLSNCEMHLITEPLFSLPSDNLYVVSIVGMNNGRIFMAGKDSCLYELAYQGQKGWFGRQCKKINHSTSYLSYLVPSFINISLTEEDPLLQICIDQSRNILYTRSDKGTIQVFDLGEDGKGMSRVVTVPLSTIIQAASHIAGTIDPSLFKTIIHIAPLTASESPNFHLVAITQAGVRLYFAAKPFGAVQHISRKYPSMLKLVHVRLPPGYSANPAHGRPSNVRLAHYKKGTLLMIQSRSEENDLLWTISSDCLPFNNVLKEIKSYVPLEGRTWSMCEVPAIQTDITPEFKQRPDPPVVVTQHNEKPRKFVFINAQGCTIVSKLRPVDQLRRLLISCQGPESEAVKDFFSLHKVDQACAACLILACSRSPSDQQIVNWAQMAFFMYGGHPHMKIASENEYGPGIPTSVGPASYPGQAAPGHLSYSMMYDPATHYTTLASMPTPAPGSAPIHSSTPMVQPHPQQPQQQQQQQPFSQSYHSSILGRCSAAGHDVVFSGKHNGICLYLSRILRPIWDQYIVSEYHCKTDGESITYLVCKFTSEQLQHTSILVRNVSDFIDFNSRLDSPLAADSPTAGHPTTLRMTGPHYDGHHMDEQTRKQWQIECQNVERASLQNVRELITQVEQVLSLLKVLVDHQFHMLARELNQDQQAHLKAMTFKQLVVSGREMCNALITSLIDRYLHDNATIDVVSSTLRKICPRLYSTDDETCSKALELLQAAKVNPDQIKKKQQLEEALMLYKSVSQPLQLSAVCNQLSSVQYYAGIVDLCLCIAQKRDPQNFALHFHKNGEPPEDNQGKQAYKARMDCYKHITETLVYLLYASVSHPQSPSTPKSPGKPLAPDPNRLSPSEAELQKEQVFKLALKSDDELFHVALYDWLLQNNLNDKLIEIKSPFLETYLKWKASIVQDDKTLILDLLWKFYQKNKNFPAAARILSRLAEKHGSDLTLSQRVEYLSRAIACAKGSTLMTSVATEGEFLHELEEKMDVAKLQMMVYNAFCTMQCNNEVLTALNSDLLDISSLYEKFADPYGLHECKLAIVHSAGLFDPALIENLWQSIIDSAIDSAKKASSVINPVNISNQLLPIGKQYVSADRYFPLAFITKYLEQCSCQHDLSPIWVFNTLLDFGVKPTKLLQVYDSIFKFRGPSWQKYHKPLHILTVLYHLIDKLTNMIHLIPTAERRQFFTYCLDAVSSYQVELQAISSTDPEVRQLVNKYRSVQAKLERM</sequence>
<evidence type="ECO:0000259" key="6">
    <source>
        <dbReference type="Pfam" id="PF03177"/>
    </source>
</evidence>
<dbReference type="InterPro" id="IPR007187">
    <property type="entry name" value="Nucleoporin_Nup133/Nup155_C"/>
</dbReference>
<dbReference type="InterPro" id="IPR014908">
    <property type="entry name" value="Nucleoporin_Nup133/Nup155_N"/>
</dbReference>